<dbReference type="Proteomes" id="UP000253934">
    <property type="component" value="Unassembled WGS sequence"/>
</dbReference>
<proteinExistence type="predicted"/>
<sequence length="111" mass="12959">MYKYFLLNNGIDDVEDLSEKCKKKFGNEFLIPQPANHILNDWFLFAIDEKYLVGGKGSFQLTKYGIKTIANINPIILSYRDNKLVLFISHEEVTRKLIKFIDYAPPPFKLK</sequence>
<evidence type="ECO:0000313" key="2">
    <source>
        <dbReference type="Proteomes" id="UP000253934"/>
    </source>
</evidence>
<accession>A0A369KVX4</accession>
<dbReference type="EMBL" id="QOVW01000072">
    <property type="protein sequence ID" value="RDB35864.1"/>
    <property type="molecule type" value="Genomic_DNA"/>
</dbReference>
<reference evidence="1" key="1">
    <citation type="submission" date="2018-04" db="EMBL/GenBank/DDBJ databases">
        <title>Draft genome sequence of the Candidatus Spirobacillus cienkowskii, a pathogen of freshwater Daphnia species, reconstructed from hemolymph metagenomic reads.</title>
        <authorList>
            <person name="Bresciani L."/>
            <person name="Lemos L.N."/>
            <person name="Wale N."/>
            <person name="Lin J.Y."/>
            <person name="Fernandes G.R."/>
            <person name="Duffy M.A."/>
            <person name="Rodrigues J.M."/>
        </authorList>
    </citation>
    <scope>NUCLEOTIDE SEQUENCE [LARGE SCALE GENOMIC DNA]</scope>
    <source>
        <strain evidence="1">Binning01</strain>
    </source>
</reference>
<evidence type="ECO:0000313" key="1">
    <source>
        <dbReference type="EMBL" id="RDB35864.1"/>
    </source>
</evidence>
<protein>
    <submittedName>
        <fullName evidence="1">Uncharacterized protein</fullName>
    </submittedName>
</protein>
<name>A0A369KVX4_9BACT</name>
<dbReference type="AlphaFoldDB" id="A0A369KVX4"/>
<comment type="caution">
    <text evidence="1">The sequence shown here is derived from an EMBL/GenBank/DDBJ whole genome shotgun (WGS) entry which is preliminary data.</text>
</comment>
<gene>
    <name evidence="1" type="ORF">DCC88_07790</name>
</gene>
<organism evidence="1 2">
    <name type="scientific">Spirobacillus cienkowskii</name>
    <dbReference type="NCBI Taxonomy" id="495820"/>
    <lineage>
        <taxon>Bacteria</taxon>
        <taxon>Pseudomonadati</taxon>
        <taxon>Bdellovibrionota</taxon>
        <taxon>Oligoflexia</taxon>
        <taxon>Silvanigrellales</taxon>
        <taxon>Spirobacillus</taxon>
    </lineage>
</organism>
<keyword evidence="2" id="KW-1185">Reference proteome</keyword>